<dbReference type="EMBL" id="CM047580">
    <property type="protein sequence ID" value="KAI9920841.1"/>
    <property type="molecule type" value="Genomic_DNA"/>
</dbReference>
<accession>A0ACC0WT22</accession>
<reference evidence="1 2" key="1">
    <citation type="journal article" date="2022" name="bioRxiv">
        <title>The genome of the oomycete Peronosclerospora sorghi, a cosmopolitan pathogen of maize and sorghum, is inflated with dispersed pseudogenes.</title>
        <authorList>
            <person name="Fletcher K."/>
            <person name="Martin F."/>
            <person name="Isakeit T."/>
            <person name="Cavanaugh K."/>
            <person name="Magill C."/>
            <person name="Michelmore R."/>
        </authorList>
    </citation>
    <scope>NUCLEOTIDE SEQUENCE [LARGE SCALE GENOMIC DNA]</scope>
    <source>
        <strain evidence="1">P6</strain>
    </source>
</reference>
<organism evidence="1 2">
    <name type="scientific">Peronosclerospora sorghi</name>
    <dbReference type="NCBI Taxonomy" id="230839"/>
    <lineage>
        <taxon>Eukaryota</taxon>
        <taxon>Sar</taxon>
        <taxon>Stramenopiles</taxon>
        <taxon>Oomycota</taxon>
        <taxon>Peronosporomycetes</taxon>
        <taxon>Peronosporales</taxon>
        <taxon>Peronosporaceae</taxon>
        <taxon>Peronosclerospora</taxon>
    </lineage>
</organism>
<comment type="caution">
    <text evidence="1">The sequence shown here is derived from an EMBL/GenBank/DDBJ whole genome shotgun (WGS) entry which is preliminary data.</text>
</comment>
<dbReference type="Proteomes" id="UP001163321">
    <property type="component" value="Chromosome 1"/>
</dbReference>
<sequence>MKLSVIYKQEDMEQPNLEEALGMSILMHDELNFERAKTKVEAKICTKNKQSLKKNAASSASGSGTEDNVKSIS</sequence>
<evidence type="ECO:0000313" key="1">
    <source>
        <dbReference type="EMBL" id="KAI9920841.1"/>
    </source>
</evidence>
<proteinExistence type="predicted"/>
<protein>
    <submittedName>
        <fullName evidence="1">Uncharacterized protein</fullName>
    </submittedName>
</protein>
<name>A0ACC0WT22_9STRA</name>
<gene>
    <name evidence="1" type="ORF">PsorP6_002638</name>
</gene>
<evidence type="ECO:0000313" key="2">
    <source>
        <dbReference type="Proteomes" id="UP001163321"/>
    </source>
</evidence>
<keyword evidence="2" id="KW-1185">Reference proteome</keyword>